<name>A0ABP7XFU4_9FLAO</name>
<dbReference type="RefSeq" id="WP_344925895.1">
    <property type="nucleotide sequence ID" value="NZ_BAABCW010000004.1"/>
</dbReference>
<accession>A0ABP7XFU4</accession>
<reference evidence="2" key="1">
    <citation type="journal article" date="2019" name="Int. J. Syst. Evol. Microbiol.">
        <title>The Global Catalogue of Microorganisms (GCM) 10K type strain sequencing project: providing services to taxonomists for standard genome sequencing and annotation.</title>
        <authorList>
            <consortium name="The Broad Institute Genomics Platform"/>
            <consortium name="The Broad Institute Genome Sequencing Center for Infectious Disease"/>
            <person name="Wu L."/>
            <person name="Ma J."/>
        </authorList>
    </citation>
    <scope>NUCLEOTIDE SEQUENCE [LARGE SCALE GENOMIC DNA]</scope>
    <source>
        <strain evidence="2">JCM 17106</strain>
    </source>
</reference>
<keyword evidence="2" id="KW-1185">Reference proteome</keyword>
<protein>
    <submittedName>
        <fullName evidence="1">Uncharacterized protein</fullName>
    </submittedName>
</protein>
<organism evidence="1 2">
    <name type="scientific">Aquimarina addita</name>
    <dbReference type="NCBI Taxonomy" id="870485"/>
    <lineage>
        <taxon>Bacteria</taxon>
        <taxon>Pseudomonadati</taxon>
        <taxon>Bacteroidota</taxon>
        <taxon>Flavobacteriia</taxon>
        <taxon>Flavobacteriales</taxon>
        <taxon>Flavobacteriaceae</taxon>
        <taxon>Aquimarina</taxon>
    </lineage>
</organism>
<sequence length="133" mass="15544">MVETDQLDSWMGGGMRMFGKIDKMLYRTSGASVMHNGKEYFINFRDIPALEDEDIGLRILPSEDRKIEALNKVKNMRWCYDRETDRIKLLDLSVSCDELISKESITEIQIFKVLYDGNEERIELQLLNNESND</sequence>
<comment type="caution">
    <text evidence="1">The sequence shown here is derived from an EMBL/GenBank/DDBJ whole genome shotgun (WGS) entry which is preliminary data.</text>
</comment>
<dbReference type="EMBL" id="BAABCW010000004">
    <property type="protein sequence ID" value="GAA4114359.1"/>
    <property type="molecule type" value="Genomic_DNA"/>
</dbReference>
<evidence type="ECO:0000313" key="1">
    <source>
        <dbReference type="EMBL" id="GAA4114359.1"/>
    </source>
</evidence>
<gene>
    <name evidence="1" type="ORF">GCM10022393_13730</name>
</gene>
<dbReference type="Proteomes" id="UP001500459">
    <property type="component" value="Unassembled WGS sequence"/>
</dbReference>
<evidence type="ECO:0000313" key="2">
    <source>
        <dbReference type="Proteomes" id="UP001500459"/>
    </source>
</evidence>
<proteinExistence type="predicted"/>